<sequence length="365" mass="40780">MVRNELFNCLVYLSFRTRNGCRVGASASAVCCLGGCLRRRATNTSYKYGLQIRARIPFHNLKHRQGHRLITMDAIADGEIFRLIVTQRYVSVSYDGTDLVFTPGHHLHGDLFSISEDGKLIHGPDETEVGILVPDSDYPDDLFYFSRNSKYLCEGGVWAPSADGALQLQVNSMDEYDRENPPPIRTEISNPVIDAQNPVSADGIDLYHPDAWFTMYFTDCSCREYGSVEESSAPEFPPELVLTGSPYGAGFPFRLSTQDGKVRIQDPNDRFLGLILKPSLAEYRSDECKGHDAFTGCSSCYYCYAVGFVSEPEHPITIIPHGLPTTFALYDGKYYYSVNIIKSSYSELQRVGSIDNASLVQFVGR</sequence>
<reference evidence="1 2" key="1">
    <citation type="submission" date="2019-04" db="EMBL/GenBank/DDBJ databases">
        <title>Friends and foes A comparative genomics studyof 23 Aspergillus species from section Flavi.</title>
        <authorList>
            <consortium name="DOE Joint Genome Institute"/>
            <person name="Kjaerbolling I."/>
            <person name="Vesth T."/>
            <person name="Frisvad J.C."/>
            <person name="Nybo J.L."/>
            <person name="Theobald S."/>
            <person name="Kildgaard S."/>
            <person name="Isbrandt T."/>
            <person name="Kuo A."/>
            <person name="Sato A."/>
            <person name="Lyhne E.K."/>
            <person name="Kogle M.E."/>
            <person name="Wiebenga A."/>
            <person name="Kun R.S."/>
            <person name="Lubbers R.J."/>
            <person name="Makela M.R."/>
            <person name="Barry K."/>
            <person name="Chovatia M."/>
            <person name="Clum A."/>
            <person name="Daum C."/>
            <person name="Haridas S."/>
            <person name="He G."/>
            <person name="LaButti K."/>
            <person name="Lipzen A."/>
            <person name="Mondo S."/>
            <person name="Riley R."/>
            <person name="Salamov A."/>
            <person name="Simmons B.A."/>
            <person name="Magnuson J.K."/>
            <person name="Henrissat B."/>
            <person name="Mortensen U.H."/>
            <person name="Larsen T.O."/>
            <person name="Devries R.P."/>
            <person name="Grigoriev I.V."/>
            <person name="Machida M."/>
            <person name="Baker S.E."/>
            <person name="Andersen M.R."/>
        </authorList>
    </citation>
    <scope>NUCLEOTIDE SEQUENCE [LARGE SCALE GENOMIC DNA]</scope>
    <source>
        <strain evidence="1 2">IBT 29228</strain>
    </source>
</reference>
<organism evidence="1 2">
    <name type="scientific">Aspergillus bertholletiae</name>
    <dbReference type="NCBI Taxonomy" id="1226010"/>
    <lineage>
        <taxon>Eukaryota</taxon>
        <taxon>Fungi</taxon>
        <taxon>Dikarya</taxon>
        <taxon>Ascomycota</taxon>
        <taxon>Pezizomycotina</taxon>
        <taxon>Eurotiomycetes</taxon>
        <taxon>Eurotiomycetidae</taxon>
        <taxon>Eurotiales</taxon>
        <taxon>Aspergillaceae</taxon>
        <taxon>Aspergillus</taxon>
        <taxon>Aspergillus subgen. Circumdati</taxon>
    </lineage>
</organism>
<keyword evidence="2" id="KW-1185">Reference proteome</keyword>
<proteinExistence type="predicted"/>
<dbReference type="AlphaFoldDB" id="A0A5N7AVK9"/>
<evidence type="ECO:0000313" key="1">
    <source>
        <dbReference type="EMBL" id="KAE8373872.1"/>
    </source>
</evidence>
<dbReference type="EMBL" id="ML736301">
    <property type="protein sequence ID" value="KAE8373872.1"/>
    <property type="molecule type" value="Genomic_DNA"/>
</dbReference>
<gene>
    <name evidence="1" type="ORF">BDV26DRAFT_271049</name>
</gene>
<name>A0A5N7AVK9_9EURO</name>
<accession>A0A5N7AVK9</accession>
<dbReference type="Proteomes" id="UP000326198">
    <property type="component" value="Unassembled WGS sequence"/>
</dbReference>
<evidence type="ECO:0000313" key="2">
    <source>
        <dbReference type="Proteomes" id="UP000326198"/>
    </source>
</evidence>
<dbReference type="OrthoDB" id="4215089at2759"/>
<protein>
    <submittedName>
        <fullName evidence="1">Uncharacterized protein</fullName>
    </submittedName>
</protein>